<protein>
    <submittedName>
        <fullName evidence="1">Uncharacterized protein</fullName>
    </submittedName>
</protein>
<reference evidence="1 2" key="1">
    <citation type="submission" date="2017-11" db="EMBL/GenBank/DDBJ databases">
        <title>De novo assembly and phasing of dikaryotic genomes from two isolates of Puccinia coronata f. sp. avenae, the causal agent of oat crown rust.</title>
        <authorList>
            <person name="Miller M.E."/>
            <person name="Zhang Y."/>
            <person name="Omidvar V."/>
            <person name="Sperschneider J."/>
            <person name="Schwessinger B."/>
            <person name="Raley C."/>
            <person name="Palmer J.M."/>
            <person name="Garnica D."/>
            <person name="Upadhyaya N."/>
            <person name="Rathjen J."/>
            <person name="Taylor J.M."/>
            <person name="Park R.F."/>
            <person name="Dodds P.N."/>
            <person name="Hirsch C.D."/>
            <person name="Kianian S.F."/>
            <person name="Figueroa M."/>
        </authorList>
    </citation>
    <scope>NUCLEOTIDE SEQUENCE [LARGE SCALE GENOMIC DNA]</scope>
    <source>
        <strain evidence="1">12SD80</strain>
    </source>
</reference>
<evidence type="ECO:0000313" key="1">
    <source>
        <dbReference type="EMBL" id="PLW13875.1"/>
    </source>
</evidence>
<name>A0A2N5SKX4_9BASI</name>
<dbReference type="Proteomes" id="UP000235392">
    <property type="component" value="Unassembled WGS sequence"/>
</dbReference>
<accession>A0A2N5SKX4</accession>
<sequence>MPTEFNYSSRFKTFCHFKIREILTTGNVDSYTTNSTLEGMLISRTPLVLLQPHIDSQDPQWMRNYLPPGYPDLTTAQVSLLGQMRLLLKYDQGLVRNYVSATISPSYWIVTVLTSSSNSSSPTLRSSIAAPLPTMDDLIVLIDHGVGSPTLRSVPSIRLAYGGTGRVRIAYLQLSIAEQIFHPDHLSSLTTWEIIDRRLQYVKTQSQGFQFASVPVPFPFPAAL</sequence>
<comment type="caution">
    <text evidence="1">The sequence shown here is derived from an EMBL/GenBank/DDBJ whole genome shotgun (WGS) entry which is preliminary data.</text>
</comment>
<dbReference type="AlphaFoldDB" id="A0A2N5SKX4"/>
<evidence type="ECO:0000313" key="2">
    <source>
        <dbReference type="Proteomes" id="UP000235392"/>
    </source>
</evidence>
<organism evidence="1 2">
    <name type="scientific">Puccinia coronata f. sp. avenae</name>
    <dbReference type="NCBI Taxonomy" id="200324"/>
    <lineage>
        <taxon>Eukaryota</taxon>
        <taxon>Fungi</taxon>
        <taxon>Dikarya</taxon>
        <taxon>Basidiomycota</taxon>
        <taxon>Pucciniomycotina</taxon>
        <taxon>Pucciniomycetes</taxon>
        <taxon>Pucciniales</taxon>
        <taxon>Pucciniaceae</taxon>
        <taxon>Puccinia</taxon>
    </lineage>
</organism>
<dbReference type="EMBL" id="PGCI01000838">
    <property type="protein sequence ID" value="PLW13875.1"/>
    <property type="molecule type" value="Genomic_DNA"/>
</dbReference>
<proteinExistence type="predicted"/>
<gene>
    <name evidence="1" type="ORF">PCASD_19698</name>
</gene>